<feature type="compositionally biased region" description="Basic and acidic residues" evidence="1">
    <location>
        <begin position="73"/>
        <end position="83"/>
    </location>
</feature>
<dbReference type="PANTHER" id="PTHR46599">
    <property type="entry name" value="PIGGYBAC TRANSPOSABLE ELEMENT-DERIVED PROTEIN 4"/>
    <property type="match status" value="1"/>
</dbReference>
<evidence type="ECO:0000256" key="1">
    <source>
        <dbReference type="SAM" id="MobiDB-lite"/>
    </source>
</evidence>
<name>A0AAW1KRZ7_POPJA</name>
<evidence type="ECO:0000313" key="4">
    <source>
        <dbReference type="Proteomes" id="UP001458880"/>
    </source>
</evidence>
<reference evidence="3 4" key="1">
    <citation type="journal article" date="2024" name="BMC Genomics">
        <title>De novo assembly and annotation of Popillia japonica's genome with initial clues to its potential as an invasive pest.</title>
        <authorList>
            <person name="Cucini C."/>
            <person name="Boschi S."/>
            <person name="Funari R."/>
            <person name="Cardaioli E."/>
            <person name="Iannotti N."/>
            <person name="Marturano G."/>
            <person name="Paoli F."/>
            <person name="Bruttini M."/>
            <person name="Carapelli A."/>
            <person name="Frati F."/>
            <person name="Nardi F."/>
        </authorList>
    </citation>
    <scope>NUCLEOTIDE SEQUENCE [LARGE SCALE GENOMIC DNA]</scope>
    <source>
        <strain evidence="3">DMR45628</strain>
    </source>
</reference>
<dbReference type="Proteomes" id="UP001458880">
    <property type="component" value="Unassembled WGS sequence"/>
</dbReference>
<dbReference type="EMBL" id="JASPKY010000183">
    <property type="protein sequence ID" value="KAK9722960.1"/>
    <property type="molecule type" value="Genomic_DNA"/>
</dbReference>
<gene>
    <name evidence="3" type="ORF">QE152_g19448</name>
</gene>
<comment type="caution">
    <text evidence="3">The sequence shown here is derived from an EMBL/GenBank/DDBJ whole genome shotgun (WGS) entry which is preliminary data.</text>
</comment>
<feature type="region of interest" description="Disordered" evidence="1">
    <location>
        <begin position="1"/>
        <end position="87"/>
    </location>
</feature>
<organism evidence="3 4">
    <name type="scientific">Popillia japonica</name>
    <name type="common">Japanese beetle</name>
    <dbReference type="NCBI Taxonomy" id="7064"/>
    <lineage>
        <taxon>Eukaryota</taxon>
        <taxon>Metazoa</taxon>
        <taxon>Ecdysozoa</taxon>
        <taxon>Arthropoda</taxon>
        <taxon>Hexapoda</taxon>
        <taxon>Insecta</taxon>
        <taxon>Pterygota</taxon>
        <taxon>Neoptera</taxon>
        <taxon>Endopterygota</taxon>
        <taxon>Coleoptera</taxon>
        <taxon>Polyphaga</taxon>
        <taxon>Scarabaeiformia</taxon>
        <taxon>Scarabaeidae</taxon>
        <taxon>Rutelinae</taxon>
        <taxon>Popillia</taxon>
    </lineage>
</organism>
<dbReference type="AlphaFoldDB" id="A0AAW1KRZ7"/>
<proteinExistence type="predicted"/>
<protein>
    <submittedName>
        <fullName evidence="3">Transposase IS4</fullName>
    </submittedName>
</protein>
<dbReference type="Pfam" id="PF13843">
    <property type="entry name" value="DDE_Tnp_1_7"/>
    <property type="match status" value="1"/>
</dbReference>
<feature type="compositionally biased region" description="Acidic residues" evidence="1">
    <location>
        <begin position="19"/>
        <end position="37"/>
    </location>
</feature>
<dbReference type="InterPro" id="IPR029526">
    <property type="entry name" value="PGBD"/>
</dbReference>
<accession>A0AAW1KRZ7</accession>
<dbReference type="PANTHER" id="PTHR46599:SF3">
    <property type="entry name" value="PIGGYBAC TRANSPOSABLE ELEMENT-DERIVED PROTEIN 4"/>
    <property type="match status" value="1"/>
</dbReference>
<feature type="domain" description="PiggyBac transposable element-derived protein" evidence="2">
    <location>
        <begin position="113"/>
        <end position="271"/>
    </location>
</feature>
<evidence type="ECO:0000313" key="3">
    <source>
        <dbReference type="EMBL" id="KAK9722960.1"/>
    </source>
</evidence>
<evidence type="ECO:0000259" key="2">
    <source>
        <dbReference type="Pfam" id="PF13843"/>
    </source>
</evidence>
<sequence length="276" mass="31491">MCSYEKEKQRLLQLYDEVSTSDEDEEEDPYGDVDGEYGSDKDYVPDEDSSDSTSSIEQEPEHLVSASGLTSETENKETPKSEELWENTTAPIPDFSFDSSTCGIKVNIDLDSTPLQVFELFFTPNIFDYILRCTNHYGVIQTAASKTKSKSSRNASFRCITVDEMKQFLGLCLLQGQISTSNIRRFFSHKDIFYFHPIFNYIMSGRRFEQILRVICCSRPEAKRKDKVQPLIDLIISQCQATFAPSKELSLDESLLHFRGRLGFSIILKVKNLVMG</sequence>
<keyword evidence="4" id="KW-1185">Reference proteome</keyword>
<feature type="compositionally biased region" description="Basic and acidic residues" evidence="1">
    <location>
        <begin position="1"/>
        <end position="10"/>
    </location>
</feature>